<keyword evidence="1" id="KW-1133">Transmembrane helix</keyword>
<dbReference type="EMBL" id="JBHMBH010000006">
    <property type="protein sequence ID" value="MFB9712896.1"/>
    <property type="molecule type" value="Genomic_DNA"/>
</dbReference>
<comment type="caution">
    <text evidence="2">The sequence shown here is derived from an EMBL/GenBank/DDBJ whole genome shotgun (WGS) entry which is preliminary data.</text>
</comment>
<keyword evidence="1" id="KW-0472">Membrane</keyword>
<gene>
    <name evidence="2" type="ORF">ACFFPI_01835</name>
</gene>
<feature type="transmembrane region" description="Helical" evidence="1">
    <location>
        <begin position="6"/>
        <end position="23"/>
    </location>
</feature>
<keyword evidence="1" id="KW-0812">Transmembrane</keyword>
<proteinExistence type="predicted"/>
<dbReference type="RefSeq" id="WP_345048891.1">
    <property type="nucleotide sequence ID" value="NZ_BAABED010000001.1"/>
</dbReference>
<feature type="transmembrane region" description="Helical" evidence="1">
    <location>
        <begin position="35"/>
        <end position="54"/>
    </location>
</feature>
<feature type="transmembrane region" description="Helical" evidence="1">
    <location>
        <begin position="138"/>
        <end position="160"/>
    </location>
</feature>
<dbReference type="Proteomes" id="UP001589536">
    <property type="component" value="Unassembled WGS sequence"/>
</dbReference>
<accession>A0ABV5UK33</accession>
<keyword evidence="3" id="KW-1185">Reference proteome</keyword>
<protein>
    <submittedName>
        <fullName evidence="2">Uncharacterized protein</fullName>
    </submittedName>
</protein>
<reference evidence="2 3" key="1">
    <citation type="submission" date="2024-09" db="EMBL/GenBank/DDBJ databases">
        <authorList>
            <person name="Sun Q."/>
            <person name="Mori K."/>
        </authorList>
    </citation>
    <scope>NUCLEOTIDE SEQUENCE [LARGE SCALE GENOMIC DNA]</scope>
    <source>
        <strain evidence="2 3">JCM 13519</strain>
    </source>
</reference>
<organism evidence="2 3">
    <name type="scientific">Arthrobacter methylotrophus</name>
    <dbReference type="NCBI Taxonomy" id="121291"/>
    <lineage>
        <taxon>Bacteria</taxon>
        <taxon>Bacillati</taxon>
        <taxon>Actinomycetota</taxon>
        <taxon>Actinomycetes</taxon>
        <taxon>Micrococcales</taxon>
        <taxon>Micrococcaceae</taxon>
        <taxon>Arthrobacter</taxon>
    </lineage>
</organism>
<feature type="transmembrane region" description="Helical" evidence="1">
    <location>
        <begin position="204"/>
        <end position="222"/>
    </location>
</feature>
<name>A0ABV5UK33_9MICC</name>
<feature type="transmembrane region" description="Helical" evidence="1">
    <location>
        <begin position="169"/>
        <end position="192"/>
    </location>
</feature>
<sequence>MTTVLSWATLCVCLTLTAIRIPSAVRGENRLMFHLFALISADILLSIEGPYLFVDQLLGGFNLCNLLLRFMLYGTFLLLGFKVAKAFGSPGGERAIWGPLGFAVLGTTAVLTACFFFSMDTAGSTVGLNDLDPGIPLAFYAALGRFYPGYVAACLVPGIWRSVRLPGPAVLRAASATLLLSLALLLVSQLFPLVPESNTWLRPLINYSAALASAFALAGIWLSKAIARRTSRAVTSTKH</sequence>
<evidence type="ECO:0000313" key="2">
    <source>
        <dbReference type="EMBL" id="MFB9712896.1"/>
    </source>
</evidence>
<evidence type="ECO:0000256" key="1">
    <source>
        <dbReference type="SAM" id="Phobius"/>
    </source>
</evidence>
<feature type="transmembrane region" description="Helical" evidence="1">
    <location>
        <begin position="66"/>
        <end position="84"/>
    </location>
</feature>
<evidence type="ECO:0000313" key="3">
    <source>
        <dbReference type="Proteomes" id="UP001589536"/>
    </source>
</evidence>
<feature type="transmembrane region" description="Helical" evidence="1">
    <location>
        <begin position="96"/>
        <end position="118"/>
    </location>
</feature>